<dbReference type="Proteomes" id="UP001190700">
    <property type="component" value="Unassembled WGS sequence"/>
</dbReference>
<gene>
    <name evidence="1" type="ORF">CYMTET_34059</name>
</gene>
<comment type="caution">
    <text evidence="1">The sequence shown here is derived from an EMBL/GenBank/DDBJ whole genome shotgun (WGS) entry which is preliminary data.</text>
</comment>
<sequence>MEELFEELLLKLDATWSEERCHALKVLLGLSDDKYDRLRKLLSSKYDDETGKWRPIVLYEEDNVSMKMPKPKPLAVVKATREEIAKSINLSENDDATVAEVDLSALLRDVIATARNSKDGSLHRRRNRATDNLEIFLSGDAHGKARGKKVTGVTLRVKLADNTLFDENDILM</sequence>
<organism evidence="1 2">
    <name type="scientific">Cymbomonas tetramitiformis</name>
    <dbReference type="NCBI Taxonomy" id="36881"/>
    <lineage>
        <taxon>Eukaryota</taxon>
        <taxon>Viridiplantae</taxon>
        <taxon>Chlorophyta</taxon>
        <taxon>Pyramimonadophyceae</taxon>
        <taxon>Pyramimonadales</taxon>
        <taxon>Pyramimonadaceae</taxon>
        <taxon>Cymbomonas</taxon>
    </lineage>
</organism>
<evidence type="ECO:0000313" key="1">
    <source>
        <dbReference type="EMBL" id="KAK3256837.1"/>
    </source>
</evidence>
<keyword evidence="2" id="KW-1185">Reference proteome</keyword>
<dbReference type="EMBL" id="LGRX02021297">
    <property type="protein sequence ID" value="KAK3256837.1"/>
    <property type="molecule type" value="Genomic_DNA"/>
</dbReference>
<reference evidence="1 2" key="1">
    <citation type="journal article" date="2015" name="Genome Biol. Evol.">
        <title>Comparative Genomics of a Bacterivorous Green Alga Reveals Evolutionary Causalities and Consequences of Phago-Mixotrophic Mode of Nutrition.</title>
        <authorList>
            <person name="Burns J.A."/>
            <person name="Paasch A."/>
            <person name="Narechania A."/>
            <person name="Kim E."/>
        </authorList>
    </citation>
    <scope>NUCLEOTIDE SEQUENCE [LARGE SCALE GENOMIC DNA]</scope>
    <source>
        <strain evidence="1 2">PLY_AMNH</strain>
    </source>
</reference>
<dbReference type="AlphaFoldDB" id="A0AAE0FBU1"/>
<accession>A0AAE0FBU1</accession>
<protein>
    <submittedName>
        <fullName evidence="1">Uncharacterized protein</fullName>
    </submittedName>
</protein>
<name>A0AAE0FBU1_9CHLO</name>
<evidence type="ECO:0000313" key="2">
    <source>
        <dbReference type="Proteomes" id="UP001190700"/>
    </source>
</evidence>
<proteinExistence type="predicted"/>